<dbReference type="Proteomes" id="UP000626109">
    <property type="component" value="Unassembled WGS sequence"/>
</dbReference>
<organism evidence="3 4">
    <name type="scientific">Polarella glacialis</name>
    <name type="common">Dinoflagellate</name>
    <dbReference type="NCBI Taxonomy" id="89957"/>
    <lineage>
        <taxon>Eukaryota</taxon>
        <taxon>Sar</taxon>
        <taxon>Alveolata</taxon>
        <taxon>Dinophyceae</taxon>
        <taxon>Suessiales</taxon>
        <taxon>Suessiaceae</taxon>
        <taxon>Polarella</taxon>
    </lineage>
</organism>
<reference evidence="3" key="1">
    <citation type="submission" date="2021-02" db="EMBL/GenBank/DDBJ databases">
        <authorList>
            <person name="Dougan E. K."/>
            <person name="Rhodes N."/>
            <person name="Thang M."/>
            <person name="Chan C."/>
        </authorList>
    </citation>
    <scope>NUCLEOTIDE SEQUENCE</scope>
</reference>
<comment type="caution">
    <text evidence="3">The sequence shown here is derived from an EMBL/GenBank/DDBJ whole genome shotgun (WGS) entry which is preliminary data.</text>
</comment>
<accession>A0A813IJR3</accession>
<evidence type="ECO:0000313" key="3">
    <source>
        <dbReference type="EMBL" id="CAE8650761.1"/>
    </source>
</evidence>
<dbReference type="EMBL" id="CAJNNW010009167">
    <property type="protein sequence ID" value="CAE8650761.1"/>
    <property type="molecule type" value="Genomic_DNA"/>
</dbReference>
<feature type="compositionally biased region" description="Basic and acidic residues" evidence="2">
    <location>
        <begin position="164"/>
        <end position="185"/>
    </location>
</feature>
<evidence type="ECO:0000256" key="1">
    <source>
        <dbReference type="SAM" id="Coils"/>
    </source>
</evidence>
<feature type="non-terminal residue" evidence="3">
    <location>
        <position position="185"/>
    </location>
</feature>
<protein>
    <submittedName>
        <fullName evidence="3">Uncharacterized protein</fullName>
    </submittedName>
</protein>
<gene>
    <name evidence="3" type="ORF">PGLA2088_LOCUS8553</name>
</gene>
<name>A0A813IJR3_POLGL</name>
<dbReference type="AlphaFoldDB" id="A0A813IJR3"/>
<feature type="coiled-coil region" evidence="1">
    <location>
        <begin position="59"/>
        <end position="110"/>
    </location>
</feature>
<evidence type="ECO:0000256" key="2">
    <source>
        <dbReference type="SAM" id="MobiDB-lite"/>
    </source>
</evidence>
<sequence length="185" mass="20263">MAAQGASNGHGANKIGDMSDLLGLSKLQEVLQTLAADQAKADTANQAQEAVMVAATEKIKLLDIEFAQVTTRCQELQRQLDLMSQQNKVVEEAQKRLSSQEAQLGNTVARLALLEKQVEQRLTSLESKVGLTEETEEQRYGEVKAEILALRLGQNLRAPAPPADDGRAAEETRQRAADAERQRQE</sequence>
<feature type="region of interest" description="Disordered" evidence="2">
    <location>
        <begin position="154"/>
        <end position="185"/>
    </location>
</feature>
<proteinExistence type="predicted"/>
<keyword evidence="1" id="KW-0175">Coiled coil</keyword>
<evidence type="ECO:0000313" key="4">
    <source>
        <dbReference type="Proteomes" id="UP000626109"/>
    </source>
</evidence>